<accession>A0A828YYE4</accession>
<evidence type="ECO:0000313" key="1">
    <source>
        <dbReference type="EMBL" id="EKR63135.1"/>
    </source>
</evidence>
<dbReference type="EMBL" id="AFLV02000062">
    <property type="protein sequence ID" value="EKR63135.1"/>
    <property type="molecule type" value="Genomic_DNA"/>
</dbReference>
<reference evidence="1 2" key="1">
    <citation type="submission" date="2012-10" db="EMBL/GenBank/DDBJ databases">
        <authorList>
            <person name="Harkins D.M."/>
            <person name="Durkin A.S."/>
            <person name="Brinkac L.M."/>
            <person name="Haft D.H."/>
            <person name="Selengut J.D."/>
            <person name="Sanka R."/>
            <person name="DePew J."/>
            <person name="Purushe J."/>
            <person name="Whelen A.C."/>
            <person name="Vinetz J.M."/>
            <person name="Sutton G.G."/>
            <person name="Nierman W.C."/>
            <person name="Fouts D.E."/>
        </authorList>
    </citation>
    <scope>NUCLEOTIDE SEQUENCE [LARGE SCALE GENOMIC DNA]</scope>
    <source>
        <strain evidence="1 2">2006001853</strain>
    </source>
</reference>
<evidence type="ECO:0000313" key="2">
    <source>
        <dbReference type="Proteomes" id="UP000001338"/>
    </source>
</evidence>
<sequence length="113" mass="13419">MLFEFFSFKKKTDLCDQPTSYEETFEVLRKSGIGLGGFTNFLKREMTKQTLRFQNAESKGFFKSCKREPKTMNGNQFGKVILELPIIFRRKKLLNRNSQYTIEILERFENLLN</sequence>
<dbReference type="AlphaFoldDB" id="A0A828YYE4"/>
<proteinExistence type="predicted"/>
<dbReference type="Proteomes" id="UP000001338">
    <property type="component" value="Unassembled WGS sequence"/>
</dbReference>
<gene>
    <name evidence="1" type="ORF">LEP1GSC036_3031</name>
</gene>
<organism evidence="1 2">
    <name type="scientific">Leptospira weilii str. 2006001853</name>
    <dbReference type="NCBI Taxonomy" id="1001589"/>
    <lineage>
        <taxon>Bacteria</taxon>
        <taxon>Pseudomonadati</taxon>
        <taxon>Spirochaetota</taxon>
        <taxon>Spirochaetia</taxon>
        <taxon>Leptospirales</taxon>
        <taxon>Leptospiraceae</taxon>
        <taxon>Leptospira</taxon>
    </lineage>
</organism>
<comment type="caution">
    <text evidence="1">The sequence shown here is derived from an EMBL/GenBank/DDBJ whole genome shotgun (WGS) entry which is preliminary data.</text>
</comment>
<protein>
    <submittedName>
        <fullName evidence="1">Uncharacterized protein</fullName>
    </submittedName>
</protein>
<name>A0A828YYE4_9LEPT</name>